<dbReference type="AlphaFoldDB" id="A0A432Y603"/>
<feature type="coiled-coil region" evidence="1">
    <location>
        <begin position="36"/>
        <end position="69"/>
    </location>
</feature>
<gene>
    <name evidence="3" type="ORF">CWI70_05815</name>
</gene>
<keyword evidence="2" id="KW-0812">Transmembrane</keyword>
<reference evidence="4" key="1">
    <citation type="journal article" date="2018" name="Front. Microbiol.">
        <title>Genome-Based Analysis Reveals the Taxonomy and Diversity of the Family Idiomarinaceae.</title>
        <authorList>
            <person name="Liu Y."/>
            <person name="Lai Q."/>
            <person name="Shao Z."/>
        </authorList>
    </citation>
    <scope>NUCLEOTIDE SEQUENCE [LARGE SCALE GENOMIC DNA]</scope>
    <source>
        <strain evidence="4">PO-M2</strain>
    </source>
</reference>
<name>A0A432Y603_9GAMM</name>
<dbReference type="RefSeq" id="WP_126771368.1">
    <property type="nucleotide sequence ID" value="NZ_PIPX01000001.1"/>
</dbReference>
<keyword evidence="2" id="KW-0472">Membrane</keyword>
<proteinExistence type="predicted"/>
<protein>
    <submittedName>
        <fullName evidence="3">Uncharacterized protein</fullName>
    </submittedName>
</protein>
<dbReference type="Proteomes" id="UP000287649">
    <property type="component" value="Unassembled WGS sequence"/>
</dbReference>
<dbReference type="EMBL" id="PIPX01000001">
    <property type="protein sequence ID" value="RUO56266.1"/>
    <property type="molecule type" value="Genomic_DNA"/>
</dbReference>
<organism evidence="3 4">
    <name type="scientific">Pseudidiomarina homiensis</name>
    <dbReference type="NCBI Taxonomy" id="364198"/>
    <lineage>
        <taxon>Bacteria</taxon>
        <taxon>Pseudomonadati</taxon>
        <taxon>Pseudomonadota</taxon>
        <taxon>Gammaproteobacteria</taxon>
        <taxon>Alteromonadales</taxon>
        <taxon>Idiomarinaceae</taxon>
        <taxon>Pseudidiomarina</taxon>
    </lineage>
</organism>
<dbReference type="OrthoDB" id="6238484at2"/>
<evidence type="ECO:0000313" key="3">
    <source>
        <dbReference type="EMBL" id="RUO56266.1"/>
    </source>
</evidence>
<evidence type="ECO:0000256" key="1">
    <source>
        <dbReference type="SAM" id="Coils"/>
    </source>
</evidence>
<keyword evidence="2" id="KW-1133">Transmembrane helix</keyword>
<evidence type="ECO:0000313" key="4">
    <source>
        <dbReference type="Proteomes" id="UP000287649"/>
    </source>
</evidence>
<comment type="caution">
    <text evidence="3">The sequence shown here is derived from an EMBL/GenBank/DDBJ whole genome shotgun (WGS) entry which is preliminary data.</text>
</comment>
<keyword evidence="1" id="KW-0175">Coiled coil</keyword>
<sequence>MTKSQQNLLLIAGVLAAIQFMIVPLMEYQDQEHTELRLLEQRLSRSEQLLENQQKVAELAEQVKSNEAQLLEAIPVATDRTVFRIDLQSEIQRVAREHSLRLEEFNWLTESQAVSDTVQVQRAKIRLSGAVSQLAEAHLVMTQQLPSIRYVDFSLRKSNNRRGGRSSDPQMQIELLLEIATRRPSQEGS</sequence>
<accession>A0A432Y603</accession>
<keyword evidence="4" id="KW-1185">Reference proteome</keyword>
<feature type="transmembrane region" description="Helical" evidence="2">
    <location>
        <begin position="7"/>
        <end position="26"/>
    </location>
</feature>
<evidence type="ECO:0000256" key="2">
    <source>
        <dbReference type="SAM" id="Phobius"/>
    </source>
</evidence>